<evidence type="ECO:0000313" key="1">
    <source>
        <dbReference type="EMBL" id="HGT39143.1"/>
    </source>
</evidence>
<dbReference type="PANTHER" id="PTHR43737:SF1">
    <property type="entry name" value="DUF1501 DOMAIN-CONTAINING PROTEIN"/>
    <property type="match status" value="1"/>
</dbReference>
<dbReference type="PANTHER" id="PTHR43737">
    <property type="entry name" value="BLL7424 PROTEIN"/>
    <property type="match status" value="1"/>
</dbReference>
<comment type="caution">
    <text evidence="1">The sequence shown here is derived from an EMBL/GenBank/DDBJ whole genome shotgun (WGS) entry which is preliminary data.</text>
</comment>
<proteinExistence type="predicted"/>
<dbReference type="AlphaFoldDB" id="A0A7C4QNU1"/>
<dbReference type="EMBL" id="DSVQ01000012">
    <property type="protein sequence ID" value="HGT39143.1"/>
    <property type="molecule type" value="Genomic_DNA"/>
</dbReference>
<dbReference type="SUPFAM" id="SSF53649">
    <property type="entry name" value="Alkaline phosphatase-like"/>
    <property type="match status" value="1"/>
</dbReference>
<organism evidence="1">
    <name type="scientific">Schlesneria paludicola</name>
    <dbReference type="NCBI Taxonomy" id="360056"/>
    <lineage>
        <taxon>Bacteria</taxon>
        <taxon>Pseudomonadati</taxon>
        <taxon>Planctomycetota</taxon>
        <taxon>Planctomycetia</taxon>
        <taxon>Planctomycetales</taxon>
        <taxon>Planctomycetaceae</taxon>
        <taxon>Schlesneria</taxon>
    </lineage>
</organism>
<dbReference type="InterPro" id="IPR010869">
    <property type="entry name" value="DUF1501"/>
</dbReference>
<name>A0A7C4QNU1_9PLAN</name>
<protein>
    <submittedName>
        <fullName evidence="1">DUF1501 domain-containing protein</fullName>
    </submittedName>
</protein>
<sequence>MNFAPCSRRQFVHLGLLGVGSWGLSLPQLLAADTSTRRPAAEHCILLFLDGGPSHLDMWDMKPLAPEGIRGEFKPIATSLLGYFLSEHLPKLAVHMHRATVVRSMHHSVNNSHGAAVYTALTGHDRGEVGGLASPNDHPHMGAVLARLRPSPPDVVSHVHLPYITQEGAGNPPQPGFFAGFLGRSYDPLFVLNDPNAPDFNVPELTLQGGVSTDRLTLRRRLFGALSDELQAPATREVTALQARAMDLLMSERAQRAFRLADEADADRERYGRNVYGQSVLLARRLIEAGTRLVTVSWAPHANATWDTHGSNFVSLKNTLLPQLDAACSSLVADLADRGLLERTIVAVFGDFGRTPRINNNNAGRDHWNYCYSLMLFGGGFRAGHVYGASDAIGAFPAHSPLVPGDILATMYHCLGVRHETEIYDQLQRPHRVVPAGEVIADLLA</sequence>
<reference evidence="1" key="1">
    <citation type="journal article" date="2020" name="mSystems">
        <title>Genome- and Community-Level Interaction Insights into Carbon Utilization and Element Cycling Functions of Hydrothermarchaeota in Hydrothermal Sediment.</title>
        <authorList>
            <person name="Zhou Z."/>
            <person name="Liu Y."/>
            <person name="Xu W."/>
            <person name="Pan J."/>
            <person name="Luo Z.H."/>
            <person name="Li M."/>
        </authorList>
    </citation>
    <scope>NUCLEOTIDE SEQUENCE [LARGE SCALE GENOMIC DNA]</scope>
    <source>
        <strain evidence="1">SpSt-508</strain>
    </source>
</reference>
<gene>
    <name evidence="1" type="ORF">ENS64_07750</name>
</gene>
<dbReference type="InterPro" id="IPR017850">
    <property type="entry name" value="Alkaline_phosphatase_core_sf"/>
</dbReference>
<dbReference type="Pfam" id="PF07394">
    <property type="entry name" value="DUF1501"/>
    <property type="match status" value="1"/>
</dbReference>
<accession>A0A7C4QNU1</accession>